<name>A0ABT0YPJ1_9BURK</name>
<dbReference type="CDD" id="cd24008">
    <property type="entry name" value="ASKHA_NBD_GLK"/>
    <property type="match status" value="1"/>
</dbReference>
<feature type="binding site" evidence="3">
    <location>
        <begin position="11"/>
        <end position="16"/>
    </location>
    <ligand>
        <name>ATP</name>
        <dbReference type="ChEBI" id="CHEBI:30616"/>
    </ligand>
</feature>
<evidence type="ECO:0000256" key="4">
    <source>
        <dbReference type="RuleBase" id="RU004046"/>
    </source>
</evidence>
<dbReference type="Gene3D" id="3.40.367.20">
    <property type="match status" value="1"/>
</dbReference>
<dbReference type="NCBIfam" id="TIGR00749">
    <property type="entry name" value="glk"/>
    <property type="match status" value="1"/>
</dbReference>
<dbReference type="Gene3D" id="3.30.420.40">
    <property type="match status" value="1"/>
</dbReference>
<proteinExistence type="inferred from homology"/>
<dbReference type="RefSeq" id="WP_251778333.1">
    <property type="nucleotide sequence ID" value="NZ_JAMKFE010000005.1"/>
</dbReference>
<comment type="subcellular location">
    <subcellularLocation>
        <location evidence="3">Cytoplasm</location>
    </subcellularLocation>
</comment>
<dbReference type="InterPro" id="IPR003836">
    <property type="entry name" value="Glucokinase"/>
</dbReference>
<dbReference type="Proteomes" id="UP001165541">
    <property type="component" value="Unassembled WGS sequence"/>
</dbReference>
<keyword evidence="3" id="KW-0963">Cytoplasm</keyword>
<dbReference type="HAMAP" id="MF_00524">
    <property type="entry name" value="Glucokinase"/>
    <property type="match status" value="1"/>
</dbReference>
<dbReference type="InterPro" id="IPR050201">
    <property type="entry name" value="Bacterial_glucokinase"/>
</dbReference>
<accession>A0ABT0YPJ1</accession>
<keyword evidence="1 3" id="KW-0808">Transferase</keyword>
<protein>
    <recommendedName>
        <fullName evidence="3">Glucokinase</fullName>
        <ecNumber evidence="3">2.7.1.2</ecNumber>
    </recommendedName>
    <alternativeName>
        <fullName evidence="3">Glucose kinase</fullName>
    </alternativeName>
</protein>
<keyword evidence="6" id="KW-1185">Reference proteome</keyword>
<keyword evidence="3" id="KW-0324">Glycolysis</keyword>
<keyword evidence="3" id="KW-0067">ATP-binding</keyword>
<keyword evidence="3" id="KW-0547">Nucleotide-binding</keyword>
<comment type="caution">
    <text evidence="5">The sequence shown here is derived from an EMBL/GenBank/DDBJ whole genome shotgun (WGS) entry which is preliminary data.</text>
</comment>
<gene>
    <name evidence="3" type="primary">glk</name>
    <name evidence="5" type="ORF">M8A51_11055</name>
</gene>
<evidence type="ECO:0000313" key="5">
    <source>
        <dbReference type="EMBL" id="MCM5680071.1"/>
    </source>
</evidence>
<evidence type="ECO:0000313" key="6">
    <source>
        <dbReference type="Proteomes" id="UP001165541"/>
    </source>
</evidence>
<sequence length="323" mass="33721">MQAKTYPRLVGDIGGTNARFAWLEAPGAPLDSVATYRCSEHATLLDAMQCYLADHGKPLPRWCAIGIANPVVGDQVKMTNHHWSFSISEVQRRLGMGRFLVINDFTALALALPALAPSDLRQVGGGKAALNAPLGLLGPGTGLGVSGLLPAVAGHGAIPINGEGGHTTLAAMDDDEEAVIRVLRLRFGHASAERAVSGIGLLNLHAAVCEVAGLPVPSAGAADITAAALAGTDESCARTLDFFCSFLGNVAGNLALTLGARGGMYIGGGIVPKLGDWFERSKFRQRFEEKGRFRTYLEAIPTYVVQAGTPPALTGAARALEEL</sequence>
<comment type="catalytic activity">
    <reaction evidence="3">
        <text>D-glucose + ATP = D-glucose 6-phosphate + ADP + H(+)</text>
        <dbReference type="Rhea" id="RHEA:17825"/>
        <dbReference type="ChEBI" id="CHEBI:4167"/>
        <dbReference type="ChEBI" id="CHEBI:15378"/>
        <dbReference type="ChEBI" id="CHEBI:30616"/>
        <dbReference type="ChEBI" id="CHEBI:61548"/>
        <dbReference type="ChEBI" id="CHEBI:456216"/>
        <dbReference type="EC" id="2.7.1.2"/>
    </reaction>
</comment>
<keyword evidence="2 3" id="KW-0418">Kinase</keyword>
<evidence type="ECO:0000256" key="2">
    <source>
        <dbReference type="ARBA" id="ARBA00022777"/>
    </source>
</evidence>
<dbReference type="EC" id="2.7.1.2" evidence="3"/>
<dbReference type="InterPro" id="IPR043129">
    <property type="entry name" value="ATPase_NBD"/>
</dbReference>
<evidence type="ECO:0000256" key="3">
    <source>
        <dbReference type="HAMAP-Rule" id="MF_00524"/>
    </source>
</evidence>
<dbReference type="EMBL" id="JAMKFE010000005">
    <property type="protein sequence ID" value="MCM5680071.1"/>
    <property type="molecule type" value="Genomic_DNA"/>
</dbReference>
<organism evidence="5 6">
    <name type="scientific">Caldimonas mangrovi</name>
    <dbReference type="NCBI Taxonomy" id="2944811"/>
    <lineage>
        <taxon>Bacteria</taxon>
        <taxon>Pseudomonadati</taxon>
        <taxon>Pseudomonadota</taxon>
        <taxon>Betaproteobacteria</taxon>
        <taxon>Burkholderiales</taxon>
        <taxon>Sphaerotilaceae</taxon>
        <taxon>Caldimonas</taxon>
    </lineage>
</organism>
<reference evidence="5" key="1">
    <citation type="submission" date="2022-05" db="EMBL/GenBank/DDBJ databases">
        <title>Schlegelella sp. nov., isolated from mangrove soil.</title>
        <authorList>
            <person name="Liu Y."/>
            <person name="Ge X."/>
            <person name="Liu W."/>
        </authorList>
    </citation>
    <scope>NUCLEOTIDE SEQUENCE</scope>
    <source>
        <strain evidence="5">S2-27</strain>
    </source>
</reference>
<dbReference type="PANTHER" id="PTHR47690">
    <property type="entry name" value="GLUCOKINASE"/>
    <property type="match status" value="1"/>
</dbReference>
<dbReference type="SUPFAM" id="SSF53067">
    <property type="entry name" value="Actin-like ATPase domain"/>
    <property type="match status" value="1"/>
</dbReference>
<dbReference type="GO" id="GO:0004340">
    <property type="term" value="F:glucokinase activity"/>
    <property type="evidence" value="ECO:0007669"/>
    <property type="project" value="UniProtKB-EC"/>
</dbReference>
<dbReference type="PANTHER" id="PTHR47690:SF1">
    <property type="entry name" value="GLUCOKINASE"/>
    <property type="match status" value="1"/>
</dbReference>
<evidence type="ECO:0000256" key="1">
    <source>
        <dbReference type="ARBA" id="ARBA00022679"/>
    </source>
</evidence>
<comment type="similarity">
    <text evidence="3 4">Belongs to the bacterial glucokinase family.</text>
</comment>
<dbReference type="Pfam" id="PF02685">
    <property type="entry name" value="Glucokinase"/>
    <property type="match status" value="1"/>
</dbReference>
<dbReference type="NCBIfam" id="NF001416">
    <property type="entry name" value="PRK00292.1-3"/>
    <property type="match status" value="1"/>
</dbReference>